<evidence type="ECO:0000313" key="7">
    <source>
        <dbReference type="EMBL" id="OXY89429.1"/>
    </source>
</evidence>
<dbReference type="SUPFAM" id="SSF56176">
    <property type="entry name" value="FAD-binding/transporter-associated domain-like"/>
    <property type="match status" value="1"/>
</dbReference>
<dbReference type="InterPro" id="IPR006094">
    <property type="entry name" value="Oxid_FAD_bind_N"/>
</dbReference>
<dbReference type="GO" id="GO:0071949">
    <property type="term" value="F:FAD binding"/>
    <property type="evidence" value="ECO:0007669"/>
    <property type="project" value="InterPro"/>
</dbReference>
<dbReference type="GO" id="GO:0016491">
    <property type="term" value="F:oxidoreductase activity"/>
    <property type="evidence" value="ECO:0007669"/>
    <property type="project" value="UniProtKB-KW"/>
</dbReference>
<keyword evidence="3" id="KW-0285">Flavoprotein</keyword>
<dbReference type="InterPro" id="IPR050416">
    <property type="entry name" value="FAD-linked_Oxidoreductase"/>
</dbReference>
<dbReference type="OrthoDB" id="9775082at2"/>
<accession>A0A233S1G9</accession>
<dbReference type="InterPro" id="IPR016166">
    <property type="entry name" value="FAD-bd_PCMH"/>
</dbReference>
<dbReference type="Proteomes" id="UP000215483">
    <property type="component" value="Unassembled WGS sequence"/>
</dbReference>
<sequence>MSIDTAKGVLGDATVAELEAGLRGTVVRPGDADYDQARTVWNAAHDKHPALIVRCAGTADVMRAVEFARSQDLLVAVRGGAHSIAGFSTCDDGIVIDLSPMKGAMVDPVRRRVIAQTGLTWGDLDHETQAFGLAVTGGLVSSTGIAGFTLGGGVGWLLRRHGLASDNVTAAEVVTADGRVVRADPRENAELFWALRGGGGNFGVVTSLEYQLHPVGPQVLAGLIVYPLEQARQVVTGWRELTGGMPDELTTLVNLTTAPPLPFLPPEVHGTRIVVLAGMYAGDPAAGEAAVGPLRTLGTPLADLMGPMPYIGMQSLLDPLWTAGAHNYFTSAFIEPSDAALDAVLRRHLTTPTPASELHLHHLGGAFARVPADSTAFSQRDPSVLCNVITRSPDATGFDRSVAWARAAREEIARHGRGTMYVNFTGDAAEDKVRAAYPDAVHERLVRVKDTYDPTNLFRLNQNIRPSNAA</sequence>
<dbReference type="SUPFAM" id="SSF55103">
    <property type="entry name" value="FAD-linked oxidases, C-terminal domain"/>
    <property type="match status" value="1"/>
</dbReference>
<dbReference type="InterPro" id="IPR016167">
    <property type="entry name" value="FAD-bd_PCMH_sub1"/>
</dbReference>
<keyword evidence="4" id="KW-0274">FAD</keyword>
<dbReference type="PANTHER" id="PTHR42973:SF39">
    <property type="entry name" value="FAD-BINDING PCMH-TYPE DOMAIN-CONTAINING PROTEIN"/>
    <property type="match status" value="1"/>
</dbReference>
<comment type="caution">
    <text evidence="7">The sequence shown here is derived from an EMBL/GenBank/DDBJ whole genome shotgun (WGS) entry which is preliminary data.</text>
</comment>
<dbReference type="InterPro" id="IPR016169">
    <property type="entry name" value="FAD-bd_PCMH_sub2"/>
</dbReference>
<evidence type="ECO:0000256" key="4">
    <source>
        <dbReference type="ARBA" id="ARBA00022827"/>
    </source>
</evidence>
<dbReference type="Pfam" id="PF08031">
    <property type="entry name" value="BBE"/>
    <property type="match status" value="1"/>
</dbReference>
<dbReference type="InterPro" id="IPR036318">
    <property type="entry name" value="FAD-bd_PCMH-like_sf"/>
</dbReference>
<evidence type="ECO:0000313" key="8">
    <source>
        <dbReference type="Proteomes" id="UP000215483"/>
    </source>
</evidence>
<keyword evidence="8" id="KW-1185">Reference proteome</keyword>
<comment type="cofactor">
    <cofactor evidence="1">
        <name>FAD</name>
        <dbReference type="ChEBI" id="CHEBI:57692"/>
    </cofactor>
</comment>
<name>A0A233S1G9_STRDA</name>
<dbReference type="Gene3D" id="3.30.465.10">
    <property type="match status" value="1"/>
</dbReference>
<evidence type="ECO:0000256" key="5">
    <source>
        <dbReference type="ARBA" id="ARBA00023002"/>
    </source>
</evidence>
<keyword evidence="5" id="KW-0560">Oxidoreductase</keyword>
<evidence type="ECO:0000256" key="1">
    <source>
        <dbReference type="ARBA" id="ARBA00001974"/>
    </source>
</evidence>
<reference evidence="7 8" key="1">
    <citation type="submission" date="2016-07" db="EMBL/GenBank/DDBJ databases">
        <title>Draft genome of Streptomyces diastatochromogenes.</title>
        <authorList>
            <person name="Podduturi R."/>
            <person name="Lukassen M.B."/>
            <person name="Clausen N."/>
            <person name="Nielsen J.L."/>
            <person name="Jorgensen N.O."/>
        </authorList>
    </citation>
    <scope>NUCLEOTIDE SEQUENCE [LARGE SCALE GENOMIC DNA]</scope>
    <source>
        <strain evidence="7 8">DSM 40608</strain>
    </source>
</reference>
<proteinExistence type="inferred from homology"/>
<dbReference type="EMBL" id="MCGQ01000045">
    <property type="protein sequence ID" value="OXY89429.1"/>
    <property type="molecule type" value="Genomic_DNA"/>
</dbReference>
<dbReference type="InterPro" id="IPR012951">
    <property type="entry name" value="BBE"/>
</dbReference>
<gene>
    <name evidence="7" type="ORF">BEK98_38325</name>
</gene>
<dbReference type="Gene3D" id="3.40.462.20">
    <property type="match status" value="1"/>
</dbReference>
<evidence type="ECO:0000256" key="2">
    <source>
        <dbReference type="ARBA" id="ARBA00005466"/>
    </source>
</evidence>
<evidence type="ECO:0000259" key="6">
    <source>
        <dbReference type="PROSITE" id="PS51387"/>
    </source>
</evidence>
<dbReference type="InterPro" id="IPR016164">
    <property type="entry name" value="FAD-linked_Oxase-like_C"/>
</dbReference>
<dbReference type="PANTHER" id="PTHR42973">
    <property type="entry name" value="BINDING OXIDOREDUCTASE, PUTATIVE (AFU_ORTHOLOGUE AFUA_1G17690)-RELATED"/>
    <property type="match status" value="1"/>
</dbReference>
<protein>
    <submittedName>
        <fullName evidence="7">FAD-linked oxidase</fullName>
    </submittedName>
</protein>
<dbReference type="RefSeq" id="WP_094221557.1">
    <property type="nucleotide sequence ID" value="NZ_MCGQ01000045.1"/>
</dbReference>
<evidence type="ECO:0000256" key="3">
    <source>
        <dbReference type="ARBA" id="ARBA00022630"/>
    </source>
</evidence>
<organism evidence="7 8">
    <name type="scientific">Streptomyces diastatochromogenes</name>
    <dbReference type="NCBI Taxonomy" id="42236"/>
    <lineage>
        <taxon>Bacteria</taxon>
        <taxon>Bacillati</taxon>
        <taxon>Actinomycetota</taxon>
        <taxon>Actinomycetes</taxon>
        <taxon>Kitasatosporales</taxon>
        <taxon>Streptomycetaceae</taxon>
        <taxon>Streptomyces</taxon>
    </lineage>
</organism>
<dbReference type="Gene3D" id="3.30.43.10">
    <property type="entry name" value="Uridine Diphospho-n-acetylenolpyruvylglucosamine Reductase, domain 2"/>
    <property type="match status" value="1"/>
</dbReference>
<dbReference type="AlphaFoldDB" id="A0A233S1G9"/>
<dbReference type="Pfam" id="PF01565">
    <property type="entry name" value="FAD_binding_4"/>
    <property type="match status" value="1"/>
</dbReference>
<feature type="domain" description="FAD-binding PCMH-type" evidence="6">
    <location>
        <begin position="45"/>
        <end position="215"/>
    </location>
</feature>
<dbReference type="PROSITE" id="PS51387">
    <property type="entry name" value="FAD_PCMH"/>
    <property type="match status" value="1"/>
</dbReference>
<comment type="similarity">
    <text evidence="2">Belongs to the oxygen-dependent FAD-linked oxidoreductase family.</text>
</comment>